<organism evidence="1 2">
    <name type="scientific">Duganella dendranthematis</name>
    <dbReference type="NCBI Taxonomy" id="2728021"/>
    <lineage>
        <taxon>Bacteria</taxon>
        <taxon>Pseudomonadati</taxon>
        <taxon>Pseudomonadota</taxon>
        <taxon>Betaproteobacteria</taxon>
        <taxon>Burkholderiales</taxon>
        <taxon>Oxalobacteraceae</taxon>
        <taxon>Telluria group</taxon>
        <taxon>Duganella</taxon>
    </lineage>
</organism>
<evidence type="ECO:0000313" key="2">
    <source>
        <dbReference type="Proteomes" id="UP000503117"/>
    </source>
</evidence>
<protein>
    <submittedName>
        <fullName evidence="1">TIGR04141 family sporadically distributed protein</fullName>
    </submittedName>
</protein>
<proteinExistence type="predicted"/>
<name>A0ABX6M759_9BURK</name>
<dbReference type="Proteomes" id="UP000503117">
    <property type="component" value="Chromosome"/>
</dbReference>
<evidence type="ECO:0000313" key="1">
    <source>
        <dbReference type="EMBL" id="QJD90144.1"/>
    </source>
</evidence>
<sequence>MATQPKKFSIRLNAFLFNKKSSNFQMFLGEAGRGVKSYDLQPGFGIEGKIYVQEKEAGRPKWADQLDLMHGKNIPGLDTKSASAVVFIKTKNRVVAFVFGYGRYLLDDGTYVLDFGIKTALNTLDNTTLRSVDLYSMEQEPMQKRNQAVRNSNINAFGIDVSRDILKAVTGEARTGIEWETIHGGGPQYSFTAKIQGFNELKAIAEELSSFYDLSIYKTDFEWVDNIQRVQSDALRATLDGLLIGDLQKGAPAELQLTLPEIGEWDKISGFSYTHGKTNVKSSISALDYFSINPSKGHTIEKLKSNRVFCYDINGFETNFSVYSCIYYERLYKKKIYVLFSNSWFCIDIDFLDSINEALRTIPVSSLKFPDVIRYSVPVTPTNKAGISLENEGDYNLRVSKTSGYHLLDKKLIKPRVGASSIELCDLLSNKGEFIHAKHRKGGSSGISHLFAQGRIAAELLLSDQEFREGARAELKGRSKDLVPLQKFDASKAEIVFLVLGDASIDVKNNLPFFSKVNLWITYLSLTQRNFEVSIAGADLSSAIIPAPVVSTKKTATKGKKTSP</sequence>
<reference evidence="1 2" key="1">
    <citation type="submission" date="2020-04" db="EMBL/GenBank/DDBJ databases">
        <title>Genome sequencing of novel species.</title>
        <authorList>
            <person name="Heo J."/>
            <person name="Kim S.-J."/>
            <person name="Kim J.-S."/>
            <person name="Hong S.-B."/>
            <person name="Kwon S.-W."/>
        </authorList>
    </citation>
    <scope>NUCLEOTIDE SEQUENCE [LARGE SCALE GENOMIC DNA]</scope>
    <source>
        <strain evidence="1 2">AF9R3</strain>
    </source>
</reference>
<dbReference type="Pfam" id="PF19614">
    <property type="entry name" value="DUF6119"/>
    <property type="match status" value="1"/>
</dbReference>
<keyword evidence="2" id="KW-1185">Reference proteome</keyword>
<accession>A0ABX6M759</accession>
<gene>
    <name evidence="1" type="ORF">HH213_08565</name>
</gene>
<dbReference type="NCBIfam" id="TIGR04141">
    <property type="entry name" value="TIGR04141 family sporadically distributed protein"/>
    <property type="match status" value="1"/>
</dbReference>
<dbReference type="InterPro" id="IPR026487">
    <property type="entry name" value="CHP04141"/>
</dbReference>
<dbReference type="RefSeq" id="WP_169111982.1">
    <property type="nucleotide sequence ID" value="NZ_CP051684.1"/>
</dbReference>
<dbReference type="EMBL" id="CP051684">
    <property type="protein sequence ID" value="QJD90144.1"/>
    <property type="molecule type" value="Genomic_DNA"/>
</dbReference>